<evidence type="ECO:0000313" key="2">
    <source>
        <dbReference type="EMBL" id="SPC93182.1"/>
    </source>
</evidence>
<organism evidence="2">
    <name type="scientific">Fagus sylvatica</name>
    <name type="common">Beechnut</name>
    <dbReference type="NCBI Taxonomy" id="28930"/>
    <lineage>
        <taxon>Eukaryota</taxon>
        <taxon>Viridiplantae</taxon>
        <taxon>Streptophyta</taxon>
        <taxon>Embryophyta</taxon>
        <taxon>Tracheophyta</taxon>
        <taxon>Spermatophyta</taxon>
        <taxon>Magnoliopsida</taxon>
        <taxon>eudicotyledons</taxon>
        <taxon>Gunneridae</taxon>
        <taxon>Pentapetalae</taxon>
        <taxon>rosids</taxon>
        <taxon>fabids</taxon>
        <taxon>Fagales</taxon>
        <taxon>Fagaceae</taxon>
        <taxon>Fagus</taxon>
    </lineage>
</organism>
<accession>A0A2N9G0V2</accession>
<keyword evidence="1" id="KW-0812">Transmembrane</keyword>
<proteinExistence type="predicted"/>
<dbReference type="EMBL" id="OIVN01001369">
    <property type="protein sequence ID" value="SPC93182.1"/>
    <property type="molecule type" value="Genomic_DNA"/>
</dbReference>
<gene>
    <name evidence="2" type="ORF">FSB_LOCUS21064</name>
</gene>
<reference evidence="2" key="1">
    <citation type="submission" date="2018-02" db="EMBL/GenBank/DDBJ databases">
        <authorList>
            <person name="Cohen D.B."/>
            <person name="Kent A.D."/>
        </authorList>
    </citation>
    <scope>NUCLEOTIDE SEQUENCE</scope>
</reference>
<dbReference type="AlphaFoldDB" id="A0A2N9G0V2"/>
<evidence type="ECO:0000256" key="1">
    <source>
        <dbReference type="SAM" id="Phobius"/>
    </source>
</evidence>
<protein>
    <submittedName>
        <fullName evidence="2">Uncharacterized protein</fullName>
    </submittedName>
</protein>
<keyword evidence="1" id="KW-0472">Membrane</keyword>
<keyword evidence="1" id="KW-1133">Transmembrane helix</keyword>
<feature type="transmembrane region" description="Helical" evidence="1">
    <location>
        <begin position="42"/>
        <end position="59"/>
    </location>
</feature>
<name>A0A2N9G0V2_FAGSY</name>
<sequence length="62" mass="6417">MASLAMAKSIRLSGLLGWDYGSKSAAAPDIGSRGCSCAFQEVVVVALFVGYFAVTNVTLPSM</sequence>